<evidence type="ECO:0000313" key="3">
    <source>
        <dbReference type="Proteomes" id="UP000259570"/>
    </source>
</evidence>
<dbReference type="AlphaFoldDB" id="A0A3E1KD94"/>
<sequence length="95" mass="9603">LIITVPTIAAALWQGNMGTFLSYTAFNSAASPGPQGQPAGSYSAPAKNSETSRSSENLGTLNNGGASTGYSQPPVQQNPGSRGLASQSSNDRLSS</sequence>
<feature type="region of interest" description="Disordered" evidence="1">
    <location>
        <begin position="26"/>
        <end position="95"/>
    </location>
</feature>
<gene>
    <name evidence="2" type="ORF">DZD52_21710</name>
</gene>
<reference evidence="2 3" key="1">
    <citation type="submission" date="2018-08" db="EMBL/GenBank/DDBJ databases">
        <title>Genome sequencing of X. nasturtii WHRI 8984.</title>
        <authorList>
            <person name="Studholme D.J."/>
            <person name="Mchugh J."/>
            <person name="Vicente J."/>
        </authorList>
    </citation>
    <scope>NUCLEOTIDE SEQUENCE [LARGE SCALE GENOMIC DNA]</scope>
    <source>
        <strain evidence="2 3">WHRI 8984</strain>
    </source>
</reference>
<accession>A0A3E1KD94</accession>
<dbReference type="EMBL" id="QUZM01000128">
    <property type="protein sequence ID" value="RFF36558.1"/>
    <property type="molecule type" value="Genomic_DNA"/>
</dbReference>
<evidence type="ECO:0000256" key="1">
    <source>
        <dbReference type="SAM" id="MobiDB-lite"/>
    </source>
</evidence>
<protein>
    <submittedName>
        <fullName evidence="2">Type IV secretion system protein virB6</fullName>
    </submittedName>
</protein>
<comment type="caution">
    <text evidence="2">The sequence shown here is derived from an EMBL/GenBank/DDBJ whole genome shotgun (WGS) entry which is preliminary data.</text>
</comment>
<feature type="compositionally biased region" description="Polar residues" evidence="1">
    <location>
        <begin position="46"/>
        <end position="95"/>
    </location>
</feature>
<feature type="non-terminal residue" evidence="2">
    <location>
        <position position="1"/>
    </location>
</feature>
<proteinExistence type="predicted"/>
<name>A0A3E1KD94_9XANT</name>
<organism evidence="2 3">
    <name type="scientific">Xanthomonas nasturtii</name>
    <dbReference type="NCBI Taxonomy" id="1843581"/>
    <lineage>
        <taxon>Bacteria</taxon>
        <taxon>Pseudomonadati</taxon>
        <taxon>Pseudomonadota</taxon>
        <taxon>Gammaproteobacteria</taxon>
        <taxon>Lysobacterales</taxon>
        <taxon>Lysobacteraceae</taxon>
        <taxon>Xanthomonas</taxon>
    </lineage>
</organism>
<dbReference type="Proteomes" id="UP000259570">
    <property type="component" value="Unassembled WGS sequence"/>
</dbReference>
<evidence type="ECO:0000313" key="2">
    <source>
        <dbReference type="EMBL" id="RFF36558.1"/>
    </source>
</evidence>